<accession>A0A6N1VH92</accession>
<organism evidence="3 4">
    <name type="scientific">Oricola thermophila</name>
    <dbReference type="NCBI Taxonomy" id="2742145"/>
    <lineage>
        <taxon>Bacteria</taxon>
        <taxon>Pseudomonadati</taxon>
        <taxon>Pseudomonadota</taxon>
        <taxon>Alphaproteobacteria</taxon>
        <taxon>Hyphomicrobiales</taxon>
        <taxon>Ahrensiaceae</taxon>
        <taxon>Oricola</taxon>
    </lineage>
</organism>
<dbReference type="RefSeq" id="WP_175278162.1">
    <property type="nucleotide sequence ID" value="NZ_CP054836.1"/>
</dbReference>
<sequence>MADKTTGAPDLKSAQIDLEEAIAAVEEAEIAKAEANRMACDRINRLNAAQKRFDEAVAAMRKRGARSGSDWQTAVDRQREAGLRVLQRDNGARR</sequence>
<evidence type="ECO:0000313" key="3">
    <source>
        <dbReference type="EMBL" id="QKV20271.1"/>
    </source>
</evidence>
<evidence type="ECO:0000256" key="1">
    <source>
        <dbReference type="SAM" id="Coils"/>
    </source>
</evidence>
<proteinExistence type="predicted"/>
<dbReference type="KEGG" id="orm:HTY61_18330"/>
<feature type="coiled-coil region" evidence="1">
    <location>
        <begin position="11"/>
        <end position="38"/>
    </location>
</feature>
<keyword evidence="1" id="KW-0175">Coiled coil</keyword>
<evidence type="ECO:0000313" key="4">
    <source>
        <dbReference type="Proteomes" id="UP000509367"/>
    </source>
</evidence>
<gene>
    <name evidence="3" type="ORF">HTY61_18330</name>
</gene>
<reference evidence="3 4" key="1">
    <citation type="submission" date="2020-06" db="EMBL/GenBank/DDBJ databases">
        <title>Oricola thermophila sp. nov. isolated from a tidal sediments.</title>
        <authorList>
            <person name="Kwon K.K."/>
            <person name="Yang S.-H."/>
            <person name="Park M.-J."/>
        </authorList>
    </citation>
    <scope>NUCLEOTIDE SEQUENCE [LARGE SCALE GENOMIC DNA]</scope>
    <source>
        <strain evidence="3 4">MEBiC13590</strain>
    </source>
</reference>
<protein>
    <submittedName>
        <fullName evidence="3">Uncharacterized protein</fullName>
    </submittedName>
</protein>
<evidence type="ECO:0000256" key="2">
    <source>
        <dbReference type="SAM" id="MobiDB-lite"/>
    </source>
</evidence>
<name>A0A6N1VH92_9HYPH</name>
<dbReference type="AlphaFoldDB" id="A0A6N1VH92"/>
<feature type="compositionally biased region" description="Basic and acidic residues" evidence="2">
    <location>
        <begin position="76"/>
        <end position="94"/>
    </location>
</feature>
<dbReference type="EMBL" id="CP054836">
    <property type="protein sequence ID" value="QKV20271.1"/>
    <property type="molecule type" value="Genomic_DNA"/>
</dbReference>
<dbReference type="Proteomes" id="UP000509367">
    <property type="component" value="Chromosome"/>
</dbReference>
<feature type="region of interest" description="Disordered" evidence="2">
    <location>
        <begin position="63"/>
        <end position="94"/>
    </location>
</feature>
<keyword evidence="4" id="KW-1185">Reference proteome</keyword>